<dbReference type="EMBL" id="CM051394">
    <property type="protein sequence ID" value="KAJ4729937.1"/>
    <property type="molecule type" value="Genomic_DNA"/>
</dbReference>
<protein>
    <submittedName>
        <fullName evidence="1">Receptor-like kinase</fullName>
    </submittedName>
</protein>
<evidence type="ECO:0000313" key="1">
    <source>
        <dbReference type="EMBL" id="KAJ4729937.1"/>
    </source>
</evidence>
<sequence length="866" mass="97794">MVRTIIISRTEIHMSPTIFILYALFFCLHFTFFFARDTLTLNESISGQHGETLISAGKRFELGFFRIMSTPRRYLGIWYYRSNPKITVWVANRDFPLTDDSGVFAISKDGNLEVLDGNKSSHWSTKPEKWVSSKGIVKLLDSGNLVLSEEDEHSGSLRVIWQSFDVPTDTFLPGMEMNVNLKLISWISPDNPGSGNFTFELDEDRENQYIIKKERSIAYWKSGVSGKFIESNDTSVLSPLLSNVTRSSLNITKLFPKLRNNNPNIIIPSILDKSNMRLVMNYDGQVQYLFRNSESAPWIMAWSEPEDNCSVFKACGNFASCNSKRGSLCTCLHGFEPVSPEEWNSEEFSQGCTREKPLCSKDGKIRDFQRLKVMKVGKPDEESEANATECKEDCLRGCNCQAFAYDEASQSKGRLGNSRCWIWSDSLNNIEDDAVGGHEIFLRVEPILKGQINSTMQDGGSRGRKPQWTLIVTATIASVSVLACTIAIIYILKEKVKRQEDRESTLALQYYDSQRHVKDLMDSVEFKEEDKKGIDLPFFDFESILAATDSFSEANKLGKGGFGPVYKGKFPGGQEVAVKRLSSVSVQGLEEFKNEVVLIARLQHRNLVRLLGYCIEGSEKILLYEYMPNKSLDFFIFDRTLRMLLDWEMRFNIILGVARGLLYLHQDSRLRIIHRDLKTSNILLDQEMNPKISDFGLARIFEGTQTEGTTNRVVGTYGYMSPEYALDGFFSVKSDVFSFGVVVLEIISGKKNTGFYNSEKALSLLGHAWNLWQEDKALDIMERQLYATAKTNEILKCINVGLLCVQEDPNDRPTMSNVVIMLGSETATLPTPKQPAFVLRRGLSSSASSSSKPETNAKLTVSLEAR</sequence>
<proteinExistence type="predicted"/>
<organism evidence="1 2">
    <name type="scientific">Melia azedarach</name>
    <name type="common">Chinaberry tree</name>
    <dbReference type="NCBI Taxonomy" id="155640"/>
    <lineage>
        <taxon>Eukaryota</taxon>
        <taxon>Viridiplantae</taxon>
        <taxon>Streptophyta</taxon>
        <taxon>Embryophyta</taxon>
        <taxon>Tracheophyta</taxon>
        <taxon>Spermatophyta</taxon>
        <taxon>Magnoliopsida</taxon>
        <taxon>eudicotyledons</taxon>
        <taxon>Gunneridae</taxon>
        <taxon>Pentapetalae</taxon>
        <taxon>rosids</taxon>
        <taxon>malvids</taxon>
        <taxon>Sapindales</taxon>
        <taxon>Meliaceae</taxon>
        <taxon>Melia</taxon>
    </lineage>
</organism>
<reference evidence="1 2" key="1">
    <citation type="journal article" date="2023" name="Science">
        <title>Complex scaffold remodeling in plant triterpene biosynthesis.</title>
        <authorList>
            <person name="De La Pena R."/>
            <person name="Hodgson H."/>
            <person name="Liu J.C."/>
            <person name="Stephenson M.J."/>
            <person name="Martin A.C."/>
            <person name="Owen C."/>
            <person name="Harkess A."/>
            <person name="Leebens-Mack J."/>
            <person name="Jimenez L.E."/>
            <person name="Osbourn A."/>
            <person name="Sattely E.S."/>
        </authorList>
    </citation>
    <scope>NUCLEOTIDE SEQUENCE [LARGE SCALE GENOMIC DNA]</scope>
    <source>
        <strain evidence="2">cv. JPN11</strain>
        <tissue evidence="1">Leaf</tissue>
    </source>
</reference>
<gene>
    <name evidence="1" type="ORF">OWV82_002640</name>
</gene>
<accession>A0ACC1Z214</accession>
<dbReference type="Proteomes" id="UP001164539">
    <property type="component" value="Chromosome 1"/>
</dbReference>
<keyword evidence="2" id="KW-1185">Reference proteome</keyword>
<name>A0ACC1Z214_MELAZ</name>
<evidence type="ECO:0000313" key="2">
    <source>
        <dbReference type="Proteomes" id="UP001164539"/>
    </source>
</evidence>
<comment type="caution">
    <text evidence="1">The sequence shown here is derived from an EMBL/GenBank/DDBJ whole genome shotgun (WGS) entry which is preliminary data.</text>
</comment>